<dbReference type="GO" id="GO:0043953">
    <property type="term" value="P:protein transport by the Tat complex"/>
    <property type="evidence" value="ECO:0007669"/>
    <property type="project" value="UniProtKB-UniRule"/>
</dbReference>
<dbReference type="PANTHER" id="PTHR30371">
    <property type="entry name" value="SEC-INDEPENDENT PROTEIN TRANSLOCASE PROTEIN TATC"/>
    <property type="match status" value="1"/>
</dbReference>
<dbReference type="GO" id="GO:0009977">
    <property type="term" value="F:proton motive force dependent protein transmembrane transporter activity"/>
    <property type="evidence" value="ECO:0007669"/>
    <property type="project" value="TreeGrafter"/>
</dbReference>
<keyword evidence="5" id="KW-0811">Translocation</keyword>
<evidence type="ECO:0000313" key="6">
    <source>
        <dbReference type="EMBL" id="SHH82913.1"/>
    </source>
</evidence>
<comment type="caution">
    <text evidence="5">Lacks conserved residue(s) required for the propagation of feature annotation.</text>
</comment>
<keyword evidence="5" id="KW-0653">Protein transport</keyword>
<keyword evidence="5" id="KW-1003">Cell membrane</keyword>
<accession>A0A1M5W6U8</accession>
<evidence type="ECO:0000256" key="4">
    <source>
        <dbReference type="ARBA" id="ARBA00023136"/>
    </source>
</evidence>
<dbReference type="InterPro" id="IPR019820">
    <property type="entry name" value="Sec-indep_translocase_CS"/>
</dbReference>
<keyword evidence="3 5" id="KW-1133">Transmembrane helix</keyword>
<dbReference type="Proteomes" id="UP000184139">
    <property type="component" value="Unassembled WGS sequence"/>
</dbReference>
<keyword evidence="7" id="KW-1185">Reference proteome</keyword>
<protein>
    <recommendedName>
        <fullName evidence="5">Sec-independent protein translocase protein TatC</fullName>
    </recommendedName>
</protein>
<dbReference type="EMBL" id="FQXS01000011">
    <property type="protein sequence ID" value="SHH82913.1"/>
    <property type="molecule type" value="Genomic_DNA"/>
</dbReference>
<comment type="subunit">
    <text evidence="5">Forms a complex with TatA.</text>
</comment>
<dbReference type="GO" id="GO:0033281">
    <property type="term" value="C:TAT protein transport complex"/>
    <property type="evidence" value="ECO:0007669"/>
    <property type="project" value="UniProtKB-UniRule"/>
</dbReference>
<evidence type="ECO:0000256" key="5">
    <source>
        <dbReference type="HAMAP-Rule" id="MF_00902"/>
    </source>
</evidence>
<dbReference type="PROSITE" id="PS01218">
    <property type="entry name" value="TATC"/>
    <property type="match status" value="1"/>
</dbReference>
<organism evidence="6 7">
    <name type="scientific">Desulfofustis glycolicus DSM 9705</name>
    <dbReference type="NCBI Taxonomy" id="1121409"/>
    <lineage>
        <taxon>Bacteria</taxon>
        <taxon>Pseudomonadati</taxon>
        <taxon>Thermodesulfobacteriota</taxon>
        <taxon>Desulfobulbia</taxon>
        <taxon>Desulfobulbales</taxon>
        <taxon>Desulfocapsaceae</taxon>
        <taxon>Desulfofustis</taxon>
    </lineage>
</organism>
<comment type="function">
    <text evidence="5">Part of the twin-arginine translocation (Tat) system that transports large folded proteins containing a characteristic twin-arginine motif in their signal peptide across membranes.</text>
</comment>
<gene>
    <name evidence="5" type="primary">tatC</name>
    <name evidence="6" type="ORF">SAMN02745124_02095</name>
</gene>
<dbReference type="STRING" id="1121409.SAMN02745124_02095"/>
<sequence length="173" mass="19261">MCGLLLASPVIFYQIWRFVAPGLYSHEKRAILPFTVISTVFFLSGAAFGYFLVFPPAFRFLVGYNTEFLASMPAVGEYFSLAIRLLIAFGVIFEMPVLMVFLAKAGLVSVSFLNRHRKYAILINFVIAAVLTPTPDVVNQLMMAGPLLVLYEISVVAVWLFGRETFGGFAKKQ</sequence>
<evidence type="ECO:0000256" key="1">
    <source>
        <dbReference type="ARBA" id="ARBA00004141"/>
    </source>
</evidence>
<keyword evidence="4 5" id="KW-0472">Membrane</keyword>
<dbReference type="GO" id="GO:0065002">
    <property type="term" value="P:intracellular protein transmembrane transport"/>
    <property type="evidence" value="ECO:0007669"/>
    <property type="project" value="TreeGrafter"/>
</dbReference>
<dbReference type="AlphaFoldDB" id="A0A1M5W6U8"/>
<dbReference type="PANTHER" id="PTHR30371:SF0">
    <property type="entry name" value="SEC-INDEPENDENT PROTEIN TRANSLOCASE PROTEIN TATC, CHLOROPLASTIC-RELATED"/>
    <property type="match status" value="1"/>
</dbReference>
<keyword evidence="2 5" id="KW-0812">Transmembrane</keyword>
<feature type="transmembrane region" description="Helical" evidence="5">
    <location>
        <begin position="141"/>
        <end position="162"/>
    </location>
</feature>
<dbReference type="NCBIfam" id="TIGR00945">
    <property type="entry name" value="tatC"/>
    <property type="match status" value="1"/>
</dbReference>
<evidence type="ECO:0000256" key="3">
    <source>
        <dbReference type="ARBA" id="ARBA00022989"/>
    </source>
</evidence>
<evidence type="ECO:0000256" key="2">
    <source>
        <dbReference type="ARBA" id="ARBA00022692"/>
    </source>
</evidence>
<dbReference type="Pfam" id="PF00902">
    <property type="entry name" value="TatC"/>
    <property type="match status" value="1"/>
</dbReference>
<evidence type="ECO:0000313" key="7">
    <source>
        <dbReference type="Proteomes" id="UP000184139"/>
    </source>
</evidence>
<keyword evidence="5" id="KW-0813">Transport</keyword>
<dbReference type="PRINTS" id="PR01840">
    <property type="entry name" value="TATCFAMILY"/>
</dbReference>
<reference evidence="6 7" key="1">
    <citation type="submission" date="2016-11" db="EMBL/GenBank/DDBJ databases">
        <authorList>
            <person name="Jaros S."/>
            <person name="Januszkiewicz K."/>
            <person name="Wedrychowicz H."/>
        </authorList>
    </citation>
    <scope>NUCLEOTIDE SEQUENCE [LARGE SCALE GENOMIC DNA]</scope>
    <source>
        <strain evidence="6 7">DSM 9705</strain>
    </source>
</reference>
<feature type="transmembrane region" description="Helical" evidence="5">
    <location>
        <begin position="119"/>
        <end position="135"/>
    </location>
</feature>
<name>A0A1M5W6U8_9BACT</name>
<dbReference type="InterPro" id="IPR002033">
    <property type="entry name" value="TatC"/>
</dbReference>
<proteinExistence type="inferred from homology"/>
<feature type="transmembrane region" description="Helical" evidence="5">
    <location>
        <begin position="78"/>
        <end position="107"/>
    </location>
</feature>
<comment type="subcellular location">
    <subcellularLocation>
        <location evidence="5">Cell membrane</location>
        <topology evidence="5">Multi-pass membrane protein</topology>
    </subcellularLocation>
    <subcellularLocation>
        <location evidence="1">Membrane</location>
        <topology evidence="1">Multi-pass membrane protein</topology>
    </subcellularLocation>
</comment>
<comment type="similarity">
    <text evidence="5">Belongs to the TatC family.</text>
</comment>
<dbReference type="HAMAP" id="MF_00902">
    <property type="entry name" value="TatC"/>
    <property type="match status" value="1"/>
</dbReference>
<feature type="transmembrane region" description="Helical" evidence="5">
    <location>
        <begin position="31"/>
        <end position="58"/>
    </location>
</feature>